<dbReference type="Proteomes" id="UP000507470">
    <property type="component" value="Unassembled WGS sequence"/>
</dbReference>
<accession>A0A6J8AEB5</accession>
<dbReference type="AlphaFoldDB" id="A0A6J8AEB5"/>
<evidence type="ECO:0000313" key="2">
    <source>
        <dbReference type="Proteomes" id="UP000507470"/>
    </source>
</evidence>
<dbReference type="InterPro" id="IPR008983">
    <property type="entry name" value="Tumour_necrosis_fac-like_dom"/>
</dbReference>
<protein>
    <recommendedName>
        <fullName evidence="3">C1q domain-containing protein</fullName>
    </recommendedName>
</protein>
<evidence type="ECO:0000313" key="1">
    <source>
        <dbReference type="EMBL" id="CAC5366354.1"/>
    </source>
</evidence>
<reference evidence="1 2" key="1">
    <citation type="submission" date="2020-06" db="EMBL/GenBank/DDBJ databases">
        <authorList>
            <person name="Li R."/>
            <person name="Bekaert M."/>
        </authorList>
    </citation>
    <scope>NUCLEOTIDE SEQUENCE [LARGE SCALE GENOMIC DNA]</scope>
    <source>
        <strain evidence="2">wild</strain>
    </source>
</reference>
<dbReference type="Gene3D" id="2.60.120.40">
    <property type="match status" value="1"/>
</dbReference>
<gene>
    <name evidence="1" type="ORF">MCOR_6691</name>
</gene>
<dbReference type="EMBL" id="CACVKT020001232">
    <property type="protein sequence ID" value="CAC5366354.1"/>
    <property type="molecule type" value="Genomic_DNA"/>
</dbReference>
<organism evidence="1 2">
    <name type="scientific">Mytilus coruscus</name>
    <name type="common">Sea mussel</name>
    <dbReference type="NCBI Taxonomy" id="42192"/>
    <lineage>
        <taxon>Eukaryota</taxon>
        <taxon>Metazoa</taxon>
        <taxon>Spiralia</taxon>
        <taxon>Lophotrochozoa</taxon>
        <taxon>Mollusca</taxon>
        <taxon>Bivalvia</taxon>
        <taxon>Autobranchia</taxon>
        <taxon>Pteriomorphia</taxon>
        <taxon>Mytilida</taxon>
        <taxon>Mytiloidea</taxon>
        <taxon>Mytilidae</taxon>
        <taxon>Mytilinae</taxon>
        <taxon>Mytilus</taxon>
    </lineage>
</organism>
<dbReference type="SUPFAM" id="SSF49842">
    <property type="entry name" value="TNF-like"/>
    <property type="match status" value="1"/>
</dbReference>
<name>A0A6J8AEB5_MYTCO</name>
<proteinExistence type="predicted"/>
<evidence type="ECO:0008006" key="3">
    <source>
        <dbReference type="Google" id="ProtNLM"/>
    </source>
</evidence>
<dbReference type="OrthoDB" id="10543764at2759"/>
<sequence length="164" mass="18539">MKQQQTEIMLQSVLSSANARSQDFLALLNKLKISDNRTIELQSELHNTSNRFNLTVSNLNRRFKKSNAGNAHDSEFFLTVLSAQLTSSGTVASYADIPFKQVQTSHGIHDLTSIRKDGKFTCEKPGLYLISVCVTTNANSNGYYYVYKNKNLQPRHTDIHNHML</sequence>
<keyword evidence="2" id="KW-1185">Reference proteome</keyword>